<dbReference type="EMBL" id="CADEPI010000198">
    <property type="protein sequence ID" value="CAB3379987.1"/>
    <property type="molecule type" value="Genomic_DNA"/>
</dbReference>
<keyword evidence="3 7" id="KW-0645">Protease</keyword>
<dbReference type="PRINTS" id="PR00722">
    <property type="entry name" value="CHYMOTRYPSIN"/>
</dbReference>
<dbReference type="FunFam" id="2.40.10.10:FF:000036">
    <property type="entry name" value="Trypsin beta"/>
    <property type="match status" value="1"/>
</dbReference>
<evidence type="ECO:0000313" key="10">
    <source>
        <dbReference type="EMBL" id="CAB3379987.1"/>
    </source>
</evidence>
<dbReference type="AlphaFoldDB" id="A0A8S1DIV1"/>
<keyword evidence="6" id="KW-1015">Disulfide bond</keyword>
<dbReference type="GO" id="GO:0005576">
    <property type="term" value="C:extracellular region"/>
    <property type="evidence" value="ECO:0007669"/>
    <property type="project" value="UniProtKB-SubCell"/>
</dbReference>
<evidence type="ECO:0000256" key="3">
    <source>
        <dbReference type="ARBA" id="ARBA00022670"/>
    </source>
</evidence>
<dbReference type="PANTHER" id="PTHR24276:SF91">
    <property type="entry name" value="AT26814P-RELATED"/>
    <property type="match status" value="1"/>
</dbReference>
<proteinExistence type="inferred from homology"/>
<dbReference type="SUPFAM" id="SSF50494">
    <property type="entry name" value="Trypsin-like serine proteases"/>
    <property type="match status" value="1"/>
</dbReference>
<sequence length="266" mass="29216">MNFFWSLLIFAAFCAECTWARVAANPFVDQQLTPKGRITGGTNARKGEIPWQVSLQKRGYHFCGGTIVDREHIVTAAHCSQGLVLGRTSITVVAGSIHKDNGIRVGVRSIKIHPDYVRSSQGYDIAVWEVDPSFIWSVNINPVRIANSRVKDGWLMTLSGWGKTDQSVDRLPDYLQKVEVGIVNIDLCNALYMEKHHMSIFENQICAGGRGKDACFGDSGGPLVKDGVLHGIVSWGDSDCVSVPGIYTEVASFATWINSSIVRDSK</sequence>
<dbReference type="FunFam" id="2.40.10.10:FF:000068">
    <property type="entry name" value="transmembrane protease serine 2"/>
    <property type="match status" value="1"/>
</dbReference>
<dbReference type="OrthoDB" id="10059102at2759"/>
<dbReference type="InterPro" id="IPR018114">
    <property type="entry name" value="TRYPSIN_HIS"/>
</dbReference>
<dbReference type="GO" id="GO:0006508">
    <property type="term" value="P:proteolysis"/>
    <property type="evidence" value="ECO:0007669"/>
    <property type="project" value="UniProtKB-KW"/>
</dbReference>
<dbReference type="PROSITE" id="PS50240">
    <property type="entry name" value="TRYPSIN_DOM"/>
    <property type="match status" value="1"/>
</dbReference>
<dbReference type="InterPro" id="IPR043504">
    <property type="entry name" value="Peptidase_S1_PA_chymotrypsin"/>
</dbReference>
<dbReference type="PROSITE" id="PS00134">
    <property type="entry name" value="TRYPSIN_HIS"/>
    <property type="match status" value="1"/>
</dbReference>
<keyword evidence="8" id="KW-0732">Signal</keyword>
<gene>
    <name evidence="10" type="ORF">CLODIP_2_CD09105</name>
</gene>
<dbReference type="Proteomes" id="UP000494165">
    <property type="component" value="Unassembled WGS sequence"/>
</dbReference>
<keyword evidence="4 7" id="KW-0378">Hydrolase</keyword>
<dbReference type="CDD" id="cd00190">
    <property type="entry name" value="Tryp_SPc"/>
    <property type="match status" value="1"/>
</dbReference>
<evidence type="ECO:0000256" key="2">
    <source>
        <dbReference type="ARBA" id="ARBA00007664"/>
    </source>
</evidence>
<comment type="similarity">
    <text evidence="2">Belongs to the peptidase S1 family.</text>
</comment>
<evidence type="ECO:0000256" key="7">
    <source>
        <dbReference type="RuleBase" id="RU363034"/>
    </source>
</evidence>
<accession>A0A8S1DIV1</accession>
<evidence type="ECO:0000256" key="8">
    <source>
        <dbReference type="SAM" id="SignalP"/>
    </source>
</evidence>
<protein>
    <recommendedName>
        <fullName evidence="9">Peptidase S1 domain-containing protein</fullName>
    </recommendedName>
</protein>
<evidence type="ECO:0000259" key="9">
    <source>
        <dbReference type="PROSITE" id="PS50240"/>
    </source>
</evidence>
<comment type="caution">
    <text evidence="10">The sequence shown here is derived from an EMBL/GenBank/DDBJ whole genome shotgun (WGS) entry which is preliminary data.</text>
</comment>
<keyword evidence="11" id="KW-1185">Reference proteome</keyword>
<dbReference type="InterPro" id="IPR001254">
    <property type="entry name" value="Trypsin_dom"/>
</dbReference>
<evidence type="ECO:0000256" key="4">
    <source>
        <dbReference type="ARBA" id="ARBA00022801"/>
    </source>
</evidence>
<evidence type="ECO:0000256" key="5">
    <source>
        <dbReference type="ARBA" id="ARBA00022825"/>
    </source>
</evidence>
<reference evidence="10 11" key="1">
    <citation type="submission" date="2020-04" db="EMBL/GenBank/DDBJ databases">
        <authorList>
            <person name="Alioto T."/>
            <person name="Alioto T."/>
            <person name="Gomez Garrido J."/>
        </authorList>
    </citation>
    <scope>NUCLEOTIDE SEQUENCE [LARGE SCALE GENOMIC DNA]</scope>
</reference>
<feature type="domain" description="Peptidase S1" evidence="9">
    <location>
        <begin position="38"/>
        <end position="262"/>
    </location>
</feature>
<organism evidence="10 11">
    <name type="scientific">Cloeon dipterum</name>
    <dbReference type="NCBI Taxonomy" id="197152"/>
    <lineage>
        <taxon>Eukaryota</taxon>
        <taxon>Metazoa</taxon>
        <taxon>Ecdysozoa</taxon>
        <taxon>Arthropoda</taxon>
        <taxon>Hexapoda</taxon>
        <taxon>Insecta</taxon>
        <taxon>Pterygota</taxon>
        <taxon>Palaeoptera</taxon>
        <taxon>Ephemeroptera</taxon>
        <taxon>Pisciforma</taxon>
        <taxon>Baetidae</taxon>
        <taxon>Cloeon</taxon>
    </lineage>
</organism>
<dbReference type="Gene3D" id="2.40.10.10">
    <property type="entry name" value="Trypsin-like serine proteases"/>
    <property type="match status" value="1"/>
</dbReference>
<keyword evidence="5 7" id="KW-0720">Serine protease</keyword>
<feature type="chain" id="PRO_5035767632" description="Peptidase S1 domain-containing protein" evidence="8">
    <location>
        <begin position="21"/>
        <end position="266"/>
    </location>
</feature>
<evidence type="ECO:0000256" key="1">
    <source>
        <dbReference type="ARBA" id="ARBA00004239"/>
    </source>
</evidence>
<dbReference type="PROSITE" id="PS00135">
    <property type="entry name" value="TRYPSIN_SER"/>
    <property type="match status" value="1"/>
</dbReference>
<dbReference type="InterPro" id="IPR050430">
    <property type="entry name" value="Peptidase_S1"/>
</dbReference>
<feature type="signal peptide" evidence="8">
    <location>
        <begin position="1"/>
        <end position="20"/>
    </location>
</feature>
<dbReference type="InterPro" id="IPR009003">
    <property type="entry name" value="Peptidase_S1_PA"/>
</dbReference>
<dbReference type="InterPro" id="IPR001314">
    <property type="entry name" value="Peptidase_S1A"/>
</dbReference>
<dbReference type="Pfam" id="PF00089">
    <property type="entry name" value="Trypsin"/>
    <property type="match status" value="1"/>
</dbReference>
<name>A0A8S1DIV1_9INSE</name>
<dbReference type="PANTHER" id="PTHR24276">
    <property type="entry name" value="POLYSERASE-RELATED"/>
    <property type="match status" value="1"/>
</dbReference>
<dbReference type="InterPro" id="IPR033116">
    <property type="entry name" value="TRYPSIN_SER"/>
</dbReference>
<comment type="subcellular location">
    <subcellularLocation>
        <location evidence="1">Secreted</location>
        <location evidence="1">Extracellular space</location>
    </subcellularLocation>
</comment>
<evidence type="ECO:0000256" key="6">
    <source>
        <dbReference type="ARBA" id="ARBA00023157"/>
    </source>
</evidence>
<dbReference type="GO" id="GO:0004252">
    <property type="term" value="F:serine-type endopeptidase activity"/>
    <property type="evidence" value="ECO:0007669"/>
    <property type="project" value="InterPro"/>
</dbReference>
<evidence type="ECO:0000313" key="11">
    <source>
        <dbReference type="Proteomes" id="UP000494165"/>
    </source>
</evidence>
<dbReference type="SMART" id="SM00020">
    <property type="entry name" value="Tryp_SPc"/>
    <property type="match status" value="1"/>
</dbReference>